<evidence type="ECO:0000313" key="1">
    <source>
        <dbReference type="EMBL" id="PWK18395.1"/>
    </source>
</evidence>
<comment type="caution">
    <text evidence="1">The sequence shown here is derived from an EMBL/GenBank/DDBJ whole genome shotgun (WGS) entry which is preliminary data.</text>
</comment>
<protein>
    <submittedName>
        <fullName evidence="1">Uncharacterized protein</fullName>
    </submittedName>
</protein>
<gene>
    <name evidence="1" type="ORF">LV89_04094</name>
</gene>
<reference evidence="1 2" key="1">
    <citation type="submission" date="2018-05" db="EMBL/GenBank/DDBJ databases">
        <title>Genomic Encyclopedia of Archaeal and Bacterial Type Strains, Phase II (KMG-II): from individual species to whole genera.</title>
        <authorList>
            <person name="Goeker M."/>
        </authorList>
    </citation>
    <scope>NUCLEOTIDE SEQUENCE [LARGE SCALE GENOMIC DNA]</scope>
    <source>
        <strain evidence="1 2">DSM 22214</strain>
    </source>
</reference>
<dbReference type="AlphaFoldDB" id="A0A316DKH3"/>
<keyword evidence="2" id="KW-1185">Reference proteome</keyword>
<evidence type="ECO:0000313" key="2">
    <source>
        <dbReference type="Proteomes" id="UP000245489"/>
    </source>
</evidence>
<dbReference type="EMBL" id="QGGO01000030">
    <property type="protein sequence ID" value="PWK18395.1"/>
    <property type="molecule type" value="Genomic_DNA"/>
</dbReference>
<organism evidence="1 2">
    <name type="scientific">Arcicella aurantiaca</name>
    <dbReference type="NCBI Taxonomy" id="591202"/>
    <lineage>
        <taxon>Bacteria</taxon>
        <taxon>Pseudomonadati</taxon>
        <taxon>Bacteroidota</taxon>
        <taxon>Cytophagia</taxon>
        <taxon>Cytophagales</taxon>
        <taxon>Flectobacillaceae</taxon>
        <taxon>Arcicella</taxon>
    </lineage>
</organism>
<dbReference type="Proteomes" id="UP000245489">
    <property type="component" value="Unassembled WGS sequence"/>
</dbReference>
<dbReference type="RefSeq" id="WP_109744759.1">
    <property type="nucleotide sequence ID" value="NZ_QGGO01000030.1"/>
</dbReference>
<sequence length="79" mass="9207">MIIPHKYLNLDLSVINVSALIIDKLKKHSLLTYDELLNMTINALGKNAKEVFPYSLNFLFLLDKLHYLPELDVFQLNFD</sequence>
<accession>A0A316DKH3</accession>
<proteinExistence type="predicted"/>
<name>A0A316DKH3_9BACT</name>